<evidence type="ECO:0000313" key="2">
    <source>
        <dbReference type="EMBL" id="ABJ88287.1"/>
    </source>
</evidence>
<protein>
    <submittedName>
        <fullName evidence="2">Uncharacterized protein</fullName>
    </submittedName>
</protein>
<keyword evidence="1" id="KW-0812">Transmembrane</keyword>
<dbReference type="STRING" id="234267.Acid_7378"/>
<sequence length="219" mass="23927" precursor="true">MTSGKYPLWLQAGVCVIAGLCLIAGIEIHRAVDASAHAYQDPYLINAQPERFREAARLLPDKTVIGYLSDLSFEEAIGSATYFGVANALAPRLVVRSADQPEWVIGNFSRPLDFAAAGAAHHLDLVRDLGSGVVIFRRHSEPRPLGSDLLNYCPSLCSQAAKIHVSKNSLPIRAATVRERSLEARTGASSLRRAAMWGSQSWLPPAFSRRRDTRRGSFS</sequence>
<keyword evidence="1" id="KW-0472">Membrane</keyword>
<gene>
    <name evidence="2" type="ordered locus">Acid_7378</name>
</gene>
<evidence type="ECO:0000256" key="1">
    <source>
        <dbReference type="SAM" id="Phobius"/>
    </source>
</evidence>
<feature type="transmembrane region" description="Helical" evidence="1">
    <location>
        <begin position="6"/>
        <end position="26"/>
    </location>
</feature>
<accession>Q01PY3</accession>
<proteinExistence type="predicted"/>
<dbReference type="KEGG" id="sus:Acid_7378"/>
<name>Q01PY3_SOLUE</name>
<dbReference type="InParanoid" id="Q01PY3"/>
<organism evidence="2">
    <name type="scientific">Solibacter usitatus (strain Ellin6076)</name>
    <dbReference type="NCBI Taxonomy" id="234267"/>
    <lineage>
        <taxon>Bacteria</taxon>
        <taxon>Pseudomonadati</taxon>
        <taxon>Acidobacteriota</taxon>
        <taxon>Terriglobia</taxon>
        <taxon>Bryobacterales</taxon>
        <taxon>Solibacteraceae</taxon>
        <taxon>Candidatus Solibacter</taxon>
    </lineage>
</organism>
<dbReference type="HOGENOM" id="CLU_1260756_0_0_0"/>
<dbReference type="AlphaFoldDB" id="Q01PY3"/>
<dbReference type="EMBL" id="CP000473">
    <property type="protein sequence ID" value="ABJ88287.1"/>
    <property type="molecule type" value="Genomic_DNA"/>
</dbReference>
<keyword evidence="1" id="KW-1133">Transmembrane helix</keyword>
<reference evidence="2" key="1">
    <citation type="submission" date="2006-10" db="EMBL/GenBank/DDBJ databases">
        <title>Complete sequence of Solibacter usitatus Ellin6076.</title>
        <authorList>
            <consortium name="US DOE Joint Genome Institute"/>
            <person name="Copeland A."/>
            <person name="Lucas S."/>
            <person name="Lapidus A."/>
            <person name="Barry K."/>
            <person name="Detter J.C."/>
            <person name="Glavina del Rio T."/>
            <person name="Hammon N."/>
            <person name="Israni S."/>
            <person name="Dalin E."/>
            <person name="Tice H."/>
            <person name="Pitluck S."/>
            <person name="Thompson L.S."/>
            <person name="Brettin T."/>
            <person name="Bruce D."/>
            <person name="Han C."/>
            <person name="Tapia R."/>
            <person name="Gilna P."/>
            <person name="Schmutz J."/>
            <person name="Larimer F."/>
            <person name="Land M."/>
            <person name="Hauser L."/>
            <person name="Kyrpides N."/>
            <person name="Mikhailova N."/>
            <person name="Janssen P.H."/>
            <person name="Kuske C.R."/>
            <person name="Richardson P."/>
        </authorList>
    </citation>
    <scope>NUCLEOTIDE SEQUENCE</scope>
    <source>
        <strain evidence="2">Ellin6076</strain>
    </source>
</reference>